<dbReference type="RefSeq" id="WP_189774350.1">
    <property type="nucleotide sequence ID" value="NZ_BNCK01000012.1"/>
</dbReference>
<sequence length="96" mass="10998">MISKSRIIGFLSFITLNYFLIKAVHQVRLAEEYMMLSANCLENTESACTKLEQQNSYLLGLWNGNLTFYLTVSFIAFTVLGASYIYSESKNYRKAT</sequence>
<keyword evidence="1" id="KW-1133">Transmembrane helix</keyword>
<comment type="caution">
    <text evidence="2">The sequence shown here is derived from an EMBL/GenBank/DDBJ whole genome shotgun (WGS) entry which is preliminary data.</text>
</comment>
<name>A0A919BQP0_9GAMM</name>
<gene>
    <name evidence="2" type="ORF">GCM10017161_39820</name>
</gene>
<evidence type="ECO:0000313" key="2">
    <source>
        <dbReference type="EMBL" id="GHG06209.1"/>
    </source>
</evidence>
<dbReference type="AlphaFoldDB" id="A0A919BQP0"/>
<evidence type="ECO:0000256" key="1">
    <source>
        <dbReference type="SAM" id="Phobius"/>
    </source>
</evidence>
<feature type="transmembrane region" description="Helical" evidence="1">
    <location>
        <begin position="7"/>
        <end position="25"/>
    </location>
</feature>
<accession>A0A919BQP0</accession>
<keyword evidence="1" id="KW-0472">Membrane</keyword>
<keyword evidence="3" id="KW-1185">Reference proteome</keyword>
<organism evidence="2 3">
    <name type="scientific">Thalassotalea marina</name>
    <dbReference type="NCBI Taxonomy" id="1673741"/>
    <lineage>
        <taxon>Bacteria</taxon>
        <taxon>Pseudomonadati</taxon>
        <taxon>Pseudomonadota</taxon>
        <taxon>Gammaproteobacteria</taxon>
        <taxon>Alteromonadales</taxon>
        <taxon>Colwelliaceae</taxon>
        <taxon>Thalassotalea</taxon>
    </lineage>
</organism>
<dbReference type="EMBL" id="BNCK01000012">
    <property type="protein sequence ID" value="GHG06209.1"/>
    <property type="molecule type" value="Genomic_DNA"/>
</dbReference>
<protein>
    <submittedName>
        <fullName evidence="2">Uncharacterized protein</fullName>
    </submittedName>
</protein>
<dbReference type="Proteomes" id="UP000623842">
    <property type="component" value="Unassembled WGS sequence"/>
</dbReference>
<reference evidence="2" key="1">
    <citation type="journal article" date="2014" name="Int. J. Syst. Evol. Microbiol.">
        <title>Complete genome sequence of Corynebacterium casei LMG S-19264T (=DSM 44701T), isolated from a smear-ripened cheese.</title>
        <authorList>
            <consortium name="US DOE Joint Genome Institute (JGI-PGF)"/>
            <person name="Walter F."/>
            <person name="Albersmeier A."/>
            <person name="Kalinowski J."/>
            <person name="Ruckert C."/>
        </authorList>
    </citation>
    <scope>NUCLEOTIDE SEQUENCE</scope>
    <source>
        <strain evidence="2">KCTC 42731</strain>
    </source>
</reference>
<proteinExistence type="predicted"/>
<evidence type="ECO:0000313" key="3">
    <source>
        <dbReference type="Proteomes" id="UP000623842"/>
    </source>
</evidence>
<feature type="transmembrane region" description="Helical" evidence="1">
    <location>
        <begin position="66"/>
        <end position="86"/>
    </location>
</feature>
<keyword evidence="1" id="KW-0812">Transmembrane</keyword>
<reference evidence="2" key="2">
    <citation type="submission" date="2020-09" db="EMBL/GenBank/DDBJ databases">
        <authorList>
            <person name="Sun Q."/>
            <person name="Kim S."/>
        </authorList>
    </citation>
    <scope>NUCLEOTIDE SEQUENCE</scope>
    <source>
        <strain evidence="2">KCTC 42731</strain>
    </source>
</reference>